<feature type="domain" description="DUF4935" evidence="1">
    <location>
        <begin position="3"/>
        <end position="176"/>
    </location>
</feature>
<dbReference type="RefSeq" id="WP_188888055.1">
    <property type="nucleotide sequence ID" value="NZ_BMHY01000002.1"/>
</dbReference>
<name>A0A917GXM2_9BACL</name>
<dbReference type="InterPro" id="IPR032557">
    <property type="entry name" value="DUF4935"/>
</dbReference>
<evidence type="ECO:0000313" key="3">
    <source>
        <dbReference type="Proteomes" id="UP000600247"/>
    </source>
</evidence>
<proteinExistence type="predicted"/>
<evidence type="ECO:0000313" key="2">
    <source>
        <dbReference type="EMBL" id="GGG60385.1"/>
    </source>
</evidence>
<comment type="caution">
    <text evidence="2">The sequence shown here is derived from an EMBL/GenBank/DDBJ whole genome shotgun (WGS) entry which is preliminary data.</text>
</comment>
<dbReference type="Proteomes" id="UP000600247">
    <property type="component" value="Unassembled WGS sequence"/>
</dbReference>
<sequence length="372" mass="43881">MYVILDSNILLQDLELNNEQLKKLVWFMDLMGLKIAITQITLDECFGNFKINSNREINEVISAYKKSRNLYYNKDRKKSIQTIEEGLRLDANARHQLYQQNMHEFIANHNIEIIDYPSVAHESIIHRIYDRKFPFKDESCKEKGYKDYLIIEAIKQWISNRNIQKVIFVTNNLKDFVETKGKNSLHKDYACEEIEVFSNINEVFDEHIDKITFQREGSDLKFDGQLYSTKLLNYIRNSEVAQWELLTDSILSDITYDKINLIKVEKLEISETDNIFFIEGSFKFELSIELQLGGFTLNLLNQLRGKVNQVLEEKGITFSDDLWLENEHSLKVKLNVTASTQHLVNKEEDFKIDWFYDMEKGFISVYDSKVLE</sequence>
<keyword evidence="3" id="KW-1185">Reference proteome</keyword>
<dbReference type="AlphaFoldDB" id="A0A917GXM2"/>
<organism evidence="2 3">
    <name type="scientific">Paenibacillus radicis</name>
    <name type="common">ex Gao et al. 2016</name>
    <dbReference type="NCBI Taxonomy" id="1737354"/>
    <lineage>
        <taxon>Bacteria</taxon>
        <taxon>Bacillati</taxon>
        <taxon>Bacillota</taxon>
        <taxon>Bacilli</taxon>
        <taxon>Bacillales</taxon>
        <taxon>Paenibacillaceae</taxon>
        <taxon>Paenibacillus</taxon>
    </lineage>
</organism>
<evidence type="ECO:0000259" key="1">
    <source>
        <dbReference type="Pfam" id="PF16289"/>
    </source>
</evidence>
<accession>A0A917GXM2</accession>
<protein>
    <recommendedName>
        <fullName evidence="1">DUF4935 domain-containing protein</fullName>
    </recommendedName>
</protein>
<dbReference type="EMBL" id="BMHY01000002">
    <property type="protein sequence ID" value="GGG60385.1"/>
    <property type="molecule type" value="Genomic_DNA"/>
</dbReference>
<gene>
    <name evidence="2" type="ORF">GCM10010918_12050</name>
</gene>
<reference evidence="2 3" key="1">
    <citation type="journal article" date="2014" name="Int. J. Syst. Evol. Microbiol.">
        <title>Complete genome sequence of Corynebacterium casei LMG S-19264T (=DSM 44701T), isolated from a smear-ripened cheese.</title>
        <authorList>
            <consortium name="US DOE Joint Genome Institute (JGI-PGF)"/>
            <person name="Walter F."/>
            <person name="Albersmeier A."/>
            <person name="Kalinowski J."/>
            <person name="Ruckert C."/>
        </authorList>
    </citation>
    <scope>NUCLEOTIDE SEQUENCE [LARGE SCALE GENOMIC DNA]</scope>
    <source>
        <strain evidence="2 3">CGMCC 1.15286</strain>
    </source>
</reference>
<dbReference type="Pfam" id="PF16289">
    <property type="entry name" value="PIN_12"/>
    <property type="match status" value="1"/>
</dbReference>